<comment type="caution">
    <text evidence="1">The sequence shown here is derived from an EMBL/GenBank/DDBJ whole genome shotgun (WGS) entry which is preliminary data.</text>
</comment>
<evidence type="ECO:0000313" key="1">
    <source>
        <dbReference type="EMBL" id="SDJ26890.1"/>
    </source>
</evidence>
<dbReference type="EMBL" id="FNEO01000002">
    <property type="protein sequence ID" value="SDJ26890.1"/>
    <property type="molecule type" value="Genomic_DNA"/>
</dbReference>
<gene>
    <name evidence="1" type="ORF">SAMN05192550_1769</name>
</gene>
<name>A0A1G8SE15_9FLAO</name>
<protein>
    <submittedName>
        <fullName evidence="1">Uncharacterized protein</fullName>
    </submittedName>
</protein>
<accession>A0A1G8SE15</accession>
<sequence length="65" mass="7567">MFFGFFCVYYATLAILVNLKTSVFTRKTGLNPVGVKFINHCKNIIKKIKSSNPVLYYLLFRDRTI</sequence>
<proteinExistence type="predicted"/>
<keyword evidence="2" id="KW-1185">Reference proteome</keyword>
<reference evidence="1 2" key="1">
    <citation type="submission" date="2016-10" db="EMBL/GenBank/DDBJ databases">
        <authorList>
            <person name="Varghese N."/>
            <person name="Submissions S."/>
        </authorList>
    </citation>
    <scope>NUCLEOTIDE SEQUENCE [LARGE SCALE GENOMIC DNA]</scope>
    <source>
        <strain evidence="1 2">Gm-149</strain>
    </source>
</reference>
<dbReference type="Proteomes" id="UP000182367">
    <property type="component" value="Unassembled WGS sequence"/>
</dbReference>
<evidence type="ECO:0000313" key="2">
    <source>
        <dbReference type="Proteomes" id="UP000182367"/>
    </source>
</evidence>
<organism evidence="1 2">
    <name type="scientific">Flavobacterium glycines</name>
    <dbReference type="NCBI Taxonomy" id="551990"/>
    <lineage>
        <taxon>Bacteria</taxon>
        <taxon>Pseudomonadati</taxon>
        <taxon>Bacteroidota</taxon>
        <taxon>Flavobacteriia</taxon>
        <taxon>Flavobacteriales</taxon>
        <taxon>Flavobacteriaceae</taxon>
        <taxon>Flavobacterium</taxon>
    </lineage>
</organism>